<gene>
    <name evidence="1" type="ORF">DSCA_29390</name>
</gene>
<reference evidence="1 2" key="1">
    <citation type="submission" date="2019-11" db="EMBL/GenBank/DDBJ databases">
        <title>Comparative genomics of hydrocarbon-degrading Desulfosarcina strains.</title>
        <authorList>
            <person name="Watanabe M."/>
            <person name="Kojima H."/>
            <person name="Fukui M."/>
        </authorList>
    </citation>
    <scope>NUCLEOTIDE SEQUENCE [LARGE SCALE GENOMIC DNA]</scope>
    <source>
        <strain evidence="1 2">PL12</strain>
    </source>
</reference>
<proteinExistence type="predicted"/>
<keyword evidence="2" id="KW-1185">Reference proteome</keyword>
<dbReference type="RefSeq" id="WP_155317093.1">
    <property type="nucleotide sequence ID" value="NZ_AP021874.1"/>
</dbReference>
<dbReference type="EMBL" id="AP021874">
    <property type="protein sequence ID" value="BBO69009.1"/>
    <property type="molecule type" value="Genomic_DNA"/>
</dbReference>
<evidence type="ECO:0000313" key="1">
    <source>
        <dbReference type="EMBL" id="BBO69009.1"/>
    </source>
</evidence>
<organism evidence="1 2">
    <name type="scientific">Desulfosarcina alkanivorans</name>
    <dbReference type="NCBI Taxonomy" id="571177"/>
    <lineage>
        <taxon>Bacteria</taxon>
        <taxon>Pseudomonadati</taxon>
        <taxon>Thermodesulfobacteriota</taxon>
        <taxon>Desulfobacteria</taxon>
        <taxon>Desulfobacterales</taxon>
        <taxon>Desulfosarcinaceae</taxon>
        <taxon>Desulfosarcina</taxon>
    </lineage>
</organism>
<protein>
    <submittedName>
        <fullName evidence="1">SRPBCC domain-containing protein</fullName>
    </submittedName>
</protein>
<evidence type="ECO:0000313" key="2">
    <source>
        <dbReference type="Proteomes" id="UP000427906"/>
    </source>
</evidence>
<dbReference type="Proteomes" id="UP000427906">
    <property type="component" value="Chromosome"/>
</dbReference>
<dbReference type="KEGG" id="dalk:DSCA_29390"/>
<dbReference type="OrthoDB" id="9801773at2"/>
<dbReference type="InterPro" id="IPR023393">
    <property type="entry name" value="START-like_dom_sf"/>
</dbReference>
<dbReference type="SUPFAM" id="SSF55961">
    <property type="entry name" value="Bet v1-like"/>
    <property type="match status" value="1"/>
</dbReference>
<dbReference type="AlphaFoldDB" id="A0A5K7YMC3"/>
<name>A0A5K7YMC3_9BACT</name>
<sequence length="167" mass="19040">MKTFRIVHHQRLATDLQTAWGFFSDPANLRLITPPWLDFTITSPLPESIYAGLVITYRIRPVAGIAVAWVSEITHVAAPHFFVDEQRHGPYRFWHHQHRLAAVDGGVENTDEVHYRLPGGLIGIGLHALMIRRRLDAIFRFRRRALHRIFAGPDSAMPAITRPVPLS</sequence>
<accession>A0A5K7YMC3</accession>
<dbReference type="CDD" id="cd07820">
    <property type="entry name" value="SRPBCC_3"/>
    <property type="match status" value="1"/>
</dbReference>
<dbReference type="Gene3D" id="3.30.530.20">
    <property type="match status" value="1"/>
</dbReference>